<feature type="chain" id="PRO_5036931987" description="Gram-positive cocci surface proteins LPxTG domain-containing protein" evidence="2">
    <location>
        <begin position="24"/>
        <end position="607"/>
    </location>
</feature>
<keyword evidence="1" id="KW-1133">Transmembrane helix</keyword>
<dbReference type="InterPro" id="IPR013783">
    <property type="entry name" value="Ig-like_fold"/>
</dbReference>
<keyword evidence="4" id="KW-1185">Reference proteome</keyword>
<dbReference type="EMBL" id="BMRJ01000002">
    <property type="protein sequence ID" value="GGR27558.1"/>
    <property type="molecule type" value="Genomic_DNA"/>
</dbReference>
<dbReference type="SUPFAM" id="SSF49313">
    <property type="entry name" value="Cadherin-like"/>
    <property type="match status" value="2"/>
</dbReference>
<name>A0A918FBD1_AGRME</name>
<dbReference type="GO" id="GO:0005975">
    <property type="term" value="P:carbohydrate metabolic process"/>
    <property type="evidence" value="ECO:0007669"/>
    <property type="project" value="UniProtKB-ARBA"/>
</dbReference>
<dbReference type="Gene3D" id="2.60.40.10">
    <property type="entry name" value="Immunoglobulins"/>
    <property type="match status" value="4"/>
</dbReference>
<gene>
    <name evidence="3" type="ORF">GCM10010196_21470</name>
</gene>
<dbReference type="GO" id="GO:0005509">
    <property type="term" value="F:calcium ion binding"/>
    <property type="evidence" value="ECO:0007669"/>
    <property type="project" value="InterPro"/>
</dbReference>
<evidence type="ECO:0000256" key="1">
    <source>
        <dbReference type="SAM" id="Phobius"/>
    </source>
</evidence>
<dbReference type="PANTHER" id="PTHR37494:SF1">
    <property type="entry name" value="STAPHYLOCOCCUS AUREUS SURFACE PROTEIN A"/>
    <property type="match status" value="1"/>
</dbReference>
<comment type="caution">
    <text evidence="3">The sequence shown here is derived from an EMBL/GenBank/DDBJ whole genome shotgun (WGS) entry which is preliminary data.</text>
</comment>
<feature type="signal peptide" evidence="2">
    <location>
        <begin position="1"/>
        <end position="23"/>
    </location>
</feature>
<dbReference type="Proteomes" id="UP000610303">
    <property type="component" value="Unassembled WGS sequence"/>
</dbReference>
<reference evidence="3" key="1">
    <citation type="journal article" date="2014" name="Int. J. Syst. Evol. Microbiol.">
        <title>Complete genome sequence of Corynebacterium casei LMG S-19264T (=DSM 44701T), isolated from a smear-ripened cheese.</title>
        <authorList>
            <consortium name="US DOE Joint Genome Institute (JGI-PGF)"/>
            <person name="Walter F."/>
            <person name="Albersmeier A."/>
            <person name="Kalinowski J."/>
            <person name="Ruckert C."/>
        </authorList>
    </citation>
    <scope>NUCLEOTIDE SEQUENCE</scope>
    <source>
        <strain evidence="3">JCM 3346</strain>
    </source>
</reference>
<evidence type="ECO:0000313" key="4">
    <source>
        <dbReference type="Proteomes" id="UP000610303"/>
    </source>
</evidence>
<dbReference type="GO" id="GO:0016020">
    <property type="term" value="C:membrane"/>
    <property type="evidence" value="ECO:0007669"/>
    <property type="project" value="InterPro"/>
</dbReference>
<sequence length="607" mass="62207">MGAALLAAVVAAVSVFAAAPAAAEPIQNPVWSTTTLGDLTVGQDVGTIQLQASPADYFAVTMGVLPSGLNMDPSGRITGTPTSAGGYFVQITAVDNEGGGLSSYDFNGTVQAAPPPVTWVTTSLPAATVGTPYSQTLLAQNATWYNVSSGVLPAGLTLTGATISGTPSVAGTFPITVEAWGNGMFDLAYFTIEVTAPVDPWMTKTLPQLEQGIHIDTVIDVENVASLRLVAGALPAGLAFFEDTWLHLVGSPSALGPYDFTLSVDVDGVSYPQRFTGTVKWPMPSFAAQGLPRAKVGHQYSAQVVASNWSELGLIAGELPAGLTMDGSGAISGVPTAAGASQFMVTLSNPDYAPGLVLKSFIIFIDPAAPIFTDGVDPLEFQVGEPFSRTFTSDQEAEFSIRYGAVPAGTSLTSEGVLSGTPTQSGSYSFSIEVSNEFGSTLRVYTGTVLPAKTTPATPVNTTSATEAKAGAQLEVTGTGFTPGELVEVWLHSTPVQLGELTADAAGNVRGTFTLPANLEPGVHHVVLVDEHGVEYVSGDLTITAAEGGAAPAAPVTPTKPAAAKPSATQLPALGFESGTAAVLVGTMLLLGTALLLVGRRRTDAER</sequence>
<proteinExistence type="predicted"/>
<protein>
    <recommendedName>
        <fullName evidence="5">Gram-positive cocci surface proteins LPxTG domain-containing protein</fullName>
    </recommendedName>
</protein>
<reference evidence="3" key="2">
    <citation type="submission" date="2020-09" db="EMBL/GenBank/DDBJ databases">
        <authorList>
            <person name="Sun Q."/>
            <person name="Ohkuma M."/>
        </authorList>
    </citation>
    <scope>NUCLEOTIDE SEQUENCE</scope>
    <source>
        <strain evidence="3">JCM 3346</strain>
    </source>
</reference>
<dbReference type="AlphaFoldDB" id="A0A918FBD1"/>
<evidence type="ECO:0000256" key="2">
    <source>
        <dbReference type="SAM" id="SignalP"/>
    </source>
</evidence>
<dbReference type="InterPro" id="IPR015919">
    <property type="entry name" value="Cadherin-like_sf"/>
</dbReference>
<keyword evidence="2" id="KW-0732">Signal</keyword>
<keyword evidence="1" id="KW-0812">Transmembrane</keyword>
<keyword evidence="1" id="KW-0472">Membrane</keyword>
<organism evidence="3 4">
    <name type="scientific">Agromyces mediolanus</name>
    <name type="common">Corynebacterium mediolanum</name>
    <dbReference type="NCBI Taxonomy" id="41986"/>
    <lineage>
        <taxon>Bacteria</taxon>
        <taxon>Bacillati</taxon>
        <taxon>Actinomycetota</taxon>
        <taxon>Actinomycetes</taxon>
        <taxon>Micrococcales</taxon>
        <taxon>Microbacteriaceae</taxon>
        <taxon>Agromyces</taxon>
    </lineage>
</organism>
<evidence type="ECO:0008006" key="5">
    <source>
        <dbReference type="Google" id="ProtNLM"/>
    </source>
</evidence>
<evidence type="ECO:0000313" key="3">
    <source>
        <dbReference type="EMBL" id="GGR27558.1"/>
    </source>
</evidence>
<dbReference type="PANTHER" id="PTHR37494">
    <property type="entry name" value="HEMAGGLUTININ"/>
    <property type="match status" value="1"/>
</dbReference>
<accession>A0A918FBD1</accession>
<feature type="transmembrane region" description="Helical" evidence="1">
    <location>
        <begin position="579"/>
        <end position="598"/>
    </location>
</feature>